<keyword evidence="2" id="KW-1185">Reference proteome</keyword>
<sequence length="64" mass="7174">GADLSAKRPVHPTNIHRLKYSIRGQVRSHRKPGFFSGCVRKGGWFDATAAYTSFPVIARTKRCD</sequence>
<gene>
    <name evidence="1" type="ORF">V2I87_12510</name>
</gene>
<dbReference type="Proteomes" id="UP001343600">
    <property type="component" value="Unassembled WGS sequence"/>
</dbReference>
<reference evidence="1 2" key="1">
    <citation type="submission" date="2024-01" db="EMBL/GenBank/DDBJ databases">
        <title>Characterization of Pseudomonas viridiflava in Georgia, USA.</title>
        <authorList>
            <person name="Zhao M."/>
            <person name="Dutta B."/>
        </authorList>
    </citation>
    <scope>NUCLEOTIDE SEQUENCE [LARGE SCALE GENOMIC DNA]</scope>
    <source>
        <strain evidence="1 2">21GA0539</strain>
    </source>
</reference>
<protein>
    <submittedName>
        <fullName evidence="1">Uncharacterized protein</fullName>
    </submittedName>
</protein>
<comment type="caution">
    <text evidence="1">The sequence shown here is derived from an EMBL/GenBank/DDBJ whole genome shotgun (WGS) entry which is preliminary data.</text>
</comment>
<organism evidence="1 2">
    <name type="scientific">Pseudomonas viridiflava</name>
    <name type="common">Phytomonas viridiflava</name>
    <dbReference type="NCBI Taxonomy" id="33069"/>
    <lineage>
        <taxon>Bacteria</taxon>
        <taxon>Pseudomonadati</taxon>
        <taxon>Pseudomonadota</taxon>
        <taxon>Gammaproteobacteria</taxon>
        <taxon>Pseudomonadales</taxon>
        <taxon>Pseudomonadaceae</taxon>
        <taxon>Pseudomonas</taxon>
    </lineage>
</organism>
<accession>A0ABU7N974</accession>
<proteinExistence type="predicted"/>
<name>A0ABU7N974_PSEVI</name>
<feature type="non-terminal residue" evidence="1">
    <location>
        <position position="1"/>
    </location>
</feature>
<evidence type="ECO:0000313" key="1">
    <source>
        <dbReference type="EMBL" id="MEE4040914.1"/>
    </source>
</evidence>
<dbReference type="EMBL" id="JAZEIP010000017">
    <property type="protein sequence ID" value="MEE4040914.1"/>
    <property type="molecule type" value="Genomic_DNA"/>
</dbReference>
<evidence type="ECO:0000313" key="2">
    <source>
        <dbReference type="Proteomes" id="UP001343600"/>
    </source>
</evidence>